<comment type="caution">
    <text evidence="6">The sequence shown here is derived from an EMBL/GenBank/DDBJ whole genome shotgun (WGS) entry which is preliminary data.</text>
</comment>
<comment type="subcellular location">
    <subcellularLocation>
        <location evidence="1">Nucleus</location>
    </subcellularLocation>
</comment>
<feature type="domain" description="Chromo shadow" evidence="3">
    <location>
        <begin position="16"/>
        <end position="65"/>
    </location>
</feature>
<evidence type="ECO:0000259" key="3">
    <source>
        <dbReference type="Pfam" id="PF01393"/>
    </source>
</evidence>
<evidence type="ECO:0000313" key="6">
    <source>
        <dbReference type="EMBL" id="RWS15557.1"/>
    </source>
</evidence>
<dbReference type="EMBL" id="NCKU01002522">
    <property type="protein sequence ID" value="RWS09402.1"/>
    <property type="molecule type" value="Genomic_DNA"/>
</dbReference>
<dbReference type="GO" id="GO:0005694">
    <property type="term" value="C:chromosome"/>
    <property type="evidence" value="ECO:0007669"/>
    <property type="project" value="UniProtKB-ARBA"/>
</dbReference>
<name>A0A3S3PMD3_9ACAR</name>
<dbReference type="GO" id="GO:0005634">
    <property type="term" value="C:nucleus"/>
    <property type="evidence" value="ECO:0007669"/>
    <property type="project" value="UniProtKB-SubCell"/>
</dbReference>
<organism evidence="6 7">
    <name type="scientific">Dinothrombium tinctorium</name>
    <dbReference type="NCBI Taxonomy" id="1965070"/>
    <lineage>
        <taxon>Eukaryota</taxon>
        <taxon>Metazoa</taxon>
        <taxon>Ecdysozoa</taxon>
        <taxon>Arthropoda</taxon>
        <taxon>Chelicerata</taxon>
        <taxon>Arachnida</taxon>
        <taxon>Acari</taxon>
        <taxon>Acariformes</taxon>
        <taxon>Trombidiformes</taxon>
        <taxon>Prostigmata</taxon>
        <taxon>Anystina</taxon>
        <taxon>Parasitengona</taxon>
        <taxon>Trombidioidea</taxon>
        <taxon>Trombidiidae</taxon>
        <taxon>Dinothrombium</taxon>
    </lineage>
</organism>
<dbReference type="AlphaFoldDB" id="A0A3S3PMD3"/>
<keyword evidence="7" id="KW-1185">Reference proteome</keyword>
<dbReference type="EMBL" id="NCKU01000424">
    <property type="protein sequence ID" value="RWS15557.1"/>
    <property type="molecule type" value="Genomic_DNA"/>
</dbReference>
<evidence type="ECO:0000256" key="2">
    <source>
        <dbReference type="ARBA" id="ARBA00023242"/>
    </source>
</evidence>
<dbReference type="InterPro" id="IPR016197">
    <property type="entry name" value="Chromo-like_dom_sf"/>
</dbReference>
<sequence>MYLRTNFFERFIIHLKIIGIYELEANDFAFYVCYKDGFKEKLPRELCNTKWPQHVIKFCQSRSQFVRNK</sequence>
<evidence type="ECO:0000313" key="7">
    <source>
        <dbReference type="Proteomes" id="UP000285301"/>
    </source>
</evidence>
<reference evidence="6" key="2">
    <citation type="submission" date="2018-11" db="EMBL/GenBank/DDBJ databases">
        <title>Trombidioid mite genomics.</title>
        <authorList>
            <person name="Dong X."/>
        </authorList>
    </citation>
    <scope>NUCLEOTIDE SEQUENCE</scope>
    <source>
        <strain evidence="6">UoL-WK</strain>
    </source>
</reference>
<dbReference type="Proteomes" id="UP000285301">
    <property type="component" value="Unassembled WGS sequence"/>
</dbReference>
<proteinExistence type="predicted"/>
<evidence type="ECO:0000256" key="1">
    <source>
        <dbReference type="ARBA" id="ARBA00004123"/>
    </source>
</evidence>
<keyword evidence="2" id="KW-0539">Nucleus</keyword>
<gene>
    <name evidence="6" type="ORF">B4U79_17906</name>
    <name evidence="5" type="ORF">B4U79_18088</name>
    <name evidence="4" type="ORF">B4U79_18122</name>
</gene>
<dbReference type="Gene3D" id="2.40.50.40">
    <property type="match status" value="1"/>
</dbReference>
<dbReference type="EMBL" id="NCKU01002182">
    <property type="protein sequence ID" value="RWS10219.1"/>
    <property type="molecule type" value="Genomic_DNA"/>
</dbReference>
<accession>A0A3S3PMD3</accession>
<evidence type="ECO:0000313" key="5">
    <source>
        <dbReference type="EMBL" id="RWS10219.1"/>
    </source>
</evidence>
<dbReference type="InterPro" id="IPR008251">
    <property type="entry name" value="Chromo_shadow_dom"/>
</dbReference>
<dbReference type="Pfam" id="PF01393">
    <property type="entry name" value="Chromo_shadow"/>
    <property type="match status" value="1"/>
</dbReference>
<reference evidence="6 7" key="1">
    <citation type="journal article" date="2018" name="Gigascience">
        <title>Genomes of trombidid mites reveal novel predicted allergens and laterally-transferred genes associated with secondary metabolism.</title>
        <authorList>
            <person name="Dong X."/>
            <person name="Chaisiri K."/>
            <person name="Xia D."/>
            <person name="Armstrong S.D."/>
            <person name="Fang Y."/>
            <person name="Donnelly M.J."/>
            <person name="Kadowaki T."/>
            <person name="McGarry J.W."/>
            <person name="Darby A.C."/>
            <person name="Makepeace B.L."/>
        </authorList>
    </citation>
    <scope>NUCLEOTIDE SEQUENCE [LARGE SCALE GENOMIC DNA]</scope>
    <source>
        <strain evidence="6">UoL-WK</strain>
    </source>
</reference>
<dbReference type="SUPFAM" id="SSF54160">
    <property type="entry name" value="Chromo domain-like"/>
    <property type="match status" value="1"/>
</dbReference>
<evidence type="ECO:0000313" key="4">
    <source>
        <dbReference type="EMBL" id="RWS09402.1"/>
    </source>
</evidence>
<protein>
    <recommendedName>
        <fullName evidence="3">Chromo shadow domain-containing protein</fullName>
    </recommendedName>
</protein>